<protein>
    <submittedName>
        <fullName evidence="2">Uncharacterized protein</fullName>
    </submittedName>
</protein>
<dbReference type="EMBL" id="LR796175">
    <property type="protein sequence ID" value="CAB4124053.1"/>
    <property type="molecule type" value="Genomic_DNA"/>
</dbReference>
<evidence type="ECO:0000256" key="1">
    <source>
        <dbReference type="SAM" id="MobiDB-lite"/>
    </source>
</evidence>
<feature type="compositionally biased region" description="Polar residues" evidence="1">
    <location>
        <begin position="26"/>
        <end position="39"/>
    </location>
</feature>
<proteinExistence type="predicted"/>
<feature type="region of interest" description="Disordered" evidence="1">
    <location>
        <begin position="458"/>
        <end position="480"/>
    </location>
</feature>
<reference evidence="2" key="1">
    <citation type="submission" date="2020-04" db="EMBL/GenBank/DDBJ databases">
        <authorList>
            <person name="Chiriac C."/>
            <person name="Salcher M."/>
            <person name="Ghai R."/>
            <person name="Kavagutti S V."/>
        </authorList>
    </citation>
    <scope>NUCLEOTIDE SEQUENCE</scope>
</reference>
<organism evidence="2">
    <name type="scientific">uncultured Caudovirales phage</name>
    <dbReference type="NCBI Taxonomy" id="2100421"/>
    <lineage>
        <taxon>Viruses</taxon>
        <taxon>Duplodnaviria</taxon>
        <taxon>Heunggongvirae</taxon>
        <taxon>Uroviricota</taxon>
        <taxon>Caudoviricetes</taxon>
        <taxon>Peduoviridae</taxon>
        <taxon>Maltschvirus</taxon>
        <taxon>Maltschvirus maltsch</taxon>
    </lineage>
</organism>
<feature type="region of interest" description="Disordered" evidence="1">
    <location>
        <begin position="1"/>
        <end position="49"/>
    </location>
</feature>
<name>A0A6J5KSM3_9CAUD</name>
<evidence type="ECO:0000313" key="2">
    <source>
        <dbReference type="EMBL" id="CAB4124053.1"/>
    </source>
</evidence>
<feature type="region of interest" description="Disordered" evidence="1">
    <location>
        <begin position="376"/>
        <end position="409"/>
    </location>
</feature>
<sequence>MPLGKQFDKTFYNNPTAGADGAGETQFFNNRRTPTTQGSAADDLSPKPAPGNYQGMFFHPDVATGTKHDPSVDPEYRRGLVQHVLNIKTNDDYRNNIRADGRGSSSEADKMSDKKAAEHRGALTDAGYESGIPNHMFEKMRPVATSLQRESRTEGGHYYDRAHTIRLNNDEKIVDTKMIPGREEPITVSGAPIPNPKINDVLQKHFGNNDDWSDYYGRTKIMDAIRFKNPDGSVSRIARDARGVKNGNITHFALTPTIVPAEAKDEEILKGNHYMDEEGNWGRDKAGSAESKKFTELRGNNFEEAPEMANANLYEGHAKDTKAYRVQNLTVEGRKFHTRSEVVDTGRTRVIPNKMTYTKAAAASTSTLVHELGHANDQNTSHNYAEGKQSADPTLEGTADGYRDRHNTYADSPEEHISLLTSSRQNDFRSSGYGPGHFANPVDKALYVASRQHVATGGEMPNRQFAGGPKHPVREEGEEYGSWSRRIDKHYKERQNHIQQMTLGYLYSKNEHVRNAVDHFTGDAGIGPKAAEYYRSQVTDAGRSSNGYQQQKWDF</sequence>
<gene>
    <name evidence="2" type="ORF">UFOVP45_124</name>
</gene>
<feature type="region of interest" description="Disordered" evidence="1">
    <location>
        <begin position="95"/>
        <end position="118"/>
    </location>
</feature>
<accession>A0A6J5KSM3</accession>